<evidence type="ECO:0000313" key="3">
    <source>
        <dbReference type="Proteomes" id="UP000000763"/>
    </source>
</evidence>
<dbReference type="AlphaFoldDB" id="Q652G3"/>
<reference evidence="3" key="1">
    <citation type="journal article" date="2005" name="Nature">
        <title>The map-based sequence of the rice genome.</title>
        <authorList>
            <consortium name="International rice genome sequencing project (IRGSP)"/>
            <person name="Matsumoto T."/>
            <person name="Wu J."/>
            <person name="Kanamori H."/>
            <person name="Katayose Y."/>
            <person name="Fujisawa M."/>
            <person name="Namiki N."/>
            <person name="Mizuno H."/>
            <person name="Yamamoto K."/>
            <person name="Antonio B.A."/>
            <person name="Baba T."/>
            <person name="Sakata K."/>
            <person name="Nagamura Y."/>
            <person name="Aoki H."/>
            <person name="Arikawa K."/>
            <person name="Arita K."/>
            <person name="Bito T."/>
            <person name="Chiden Y."/>
            <person name="Fujitsuka N."/>
            <person name="Fukunaka R."/>
            <person name="Hamada M."/>
            <person name="Harada C."/>
            <person name="Hayashi A."/>
            <person name="Hijishita S."/>
            <person name="Honda M."/>
            <person name="Hosokawa S."/>
            <person name="Ichikawa Y."/>
            <person name="Idonuma A."/>
            <person name="Iijima M."/>
            <person name="Ikeda M."/>
            <person name="Ikeno M."/>
            <person name="Ito K."/>
            <person name="Ito S."/>
            <person name="Ito T."/>
            <person name="Ito Y."/>
            <person name="Ito Y."/>
            <person name="Iwabuchi A."/>
            <person name="Kamiya K."/>
            <person name="Karasawa W."/>
            <person name="Kurita K."/>
            <person name="Katagiri S."/>
            <person name="Kikuta A."/>
            <person name="Kobayashi H."/>
            <person name="Kobayashi N."/>
            <person name="Machita K."/>
            <person name="Maehara T."/>
            <person name="Masukawa M."/>
            <person name="Mizubayashi T."/>
            <person name="Mukai Y."/>
            <person name="Nagasaki H."/>
            <person name="Nagata Y."/>
            <person name="Naito S."/>
            <person name="Nakashima M."/>
            <person name="Nakama Y."/>
            <person name="Nakamichi Y."/>
            <person name="Nakamura M."/>
            <person name="Meguro A."/>
            <person name="Negishi M."/>
            <person name="Ohta I."/>
            <person name="Ohta T."/>
            <person name="Okamoto M."/>
            <person name="Ono N."/>
            <person name="Saji S."/>
            <person name="Sakaguchi M."/>
            <person name="Sakai K."/>
            <person name="Shibata M."/>
            <person name="Shimokawa T."/>
            <person name="Song J."/>
            <person name="Takazaki Y."/>
            <person name="Terasawa K."/>
            <person name="Tsugane M."/>
            <person name="Tsuji K."/>
            <person name="Ueda S."/>
            <person name="Waki K."/>
            <person name="Yamagata H."/>
            <person name="Yamamoto M."/>
            <person name="Yamamoto S."/>
            <person name="Yamane H."/>
            <person name="Yoshiki S."/>
            <person name="Yoshihara R."/>
            <person name="Yukawa K."/>
            <person name="Zhong H."/>
            <person name="Yano M."/>
            <person name="Yuan Q."/>
            <person name="Ouyang S."/>
            <person name="Liu J."/>
            <person name="Jones K.M."/>
            <person name="Gansberger K."/>
            <person name="Moffat K."/>
            <person name="Hill J."/>
            <person name="Bera J."/>
            <person name="Fadrosh D."/>
            <person name="Jin S."/>
            <person name="Johri S."/>
            <person name="Kim M."/>
            <person name="Overton L."/>
            <person name="Reardon M."/>
            <person name="Tsitrin T."/>
            <person name="Vuong H."/>
            <person name="Weaver B."/>
            <person name="Ciecko A."/>
            <person name="Tallon L."/>
            <person name="Jackson J."/>
            <person name="Pai G."/>
            <person name="Aken S.V."/>
            <person name="Utterback T."/>
            <person name="Reidmuller S."/>
            <person name="Feldblyum T."/>
            <person name="Hsiao J."/>
            <person name="Zismann V."/>
            <person name="Iobst S."/>
            <person name="de Vazeille A.R."/>
            <person name="Buell C.R."/>
            <person name="Ying K."/>
            <person name="Li Y."/>
            <person name="Lu T."/>
            <person name="Huang Y."/>
            <person name="Zhao Q."/>
            <person name="Feng Q."/>
            <person name="Zhang L."/>
            <person name="Zhu J."/>
            <person name="Weng Q."/>
            <person name="Mu J."/>
            <person name="Lu Y."/>
            <person name="Fan D."/>
            <person name="Liu Y."/>
            <person name="Guan J."/>
            <person name="Zhang Y."/>
            <person name="Yu S."/>
            <person name="Liu X."/>
            <person name="Zhang Y."/>
            <person name="Hong G."/>
            <person name="Han B."/>
            <person name="Choisne N."/>
            <person name="Demange N."/>
            <person name="Orjeda G."/>
            <person name="Samain S."/>
            <person name="Cattolico L."/>
            <person name="Pelletier E."/>
            <person name="Couloux A."/>
            <person name="Segurens B."/>
            <person name="Wincker P."/>
            <person name="D'Hont A."/>
            <person name="Scarpelli C."/>
            <person name="Weissenbach J."/>
            <person name="Salanoubat M."/>
            <person name="Quetier F."/>
            <person name="Yu Y."/>
            <person name="Kim H.R."/>
            <person name="Rambo T."/>
            <person name="Currie J."/>
            <person name="Collura K."/>
            <person name="Luo M."/>
            <person name="Yang T."/>
            <person name="Ammiraju J.S.S."/>
            <person name="Engler F."/>
            <person name="Soderlund C."/>
            <person name="Wing R.A."/>
            <person name="Palmer L.E."/>
            <person name="de la Bastide M."/>
            <person name="Spiegel L."/>
            <person name="Nascimento L."/>
            <person name="Zutavern T."/>
            <person name="O'Shaughnessy A."/>
            <person name="Dike S."/>
            <person name="Dedhia N."/>
            <person name="Preston R."/>
            <person name="Balija V."/>
            <person name="McCombie W.R."/>
            <person name="Chow T."/>
            <person name="Chen H."/>
            <person name="Chung M."/>
            <person name="Chen C."/>
            <person name="Shaw J."/>
            <person name="Wu H."/>
            <person name="Hsiao K."/>
            <person name="Chao Y."/>
            <person name="Chu M."/>
            <person name="Cheng C."/>
            <person name="Hour A."/>
            <person name="Lee P."/>
            <person name="Lin S."/>
            <person name="Lin Y."/>
            <person name="Liou J."/>
            <person name="Liu S."/>
            <person name="Hsing Y."/>
            <person name="Raghuvanshi S."/>
            <person name="Mohanty A."/>
            <person name="Bharti A.K."/>
            <person name="Gaur A."/>
            <person name="Gupta V."/>
            <person name="Kumar D."/>
            <person name="Ravi V."/>
            <person name="Vij S."/>
            <person name="Kapur A."/>
            <person name="Khurana P."/>
            <person name="Khurana P."/>
            <person name="Khurana J.P."/>
            <person name="Tyagi A.K."/>
            <person name="Gaikwad K."/>
            <person name="Singh A."/>
            <person name="Dalal V."/>
            <person name="Srivastava S."/>
            <person name="Dixit A."/>
            <person name="Pal A.K."/>
            <person name="Ghazi I.A."/>
            <person name="Yadav M."/>
            <person name="Pandit A."/>
            <person name="Bhargava A."/>
            <person name="Sureshbabu K."/>
            <person name="Batra K."/>
            <person name="Sharma T.R."/>
            <person name="Mohapatra T."/>
            <person name="Singh N.K."/>
            <person name="Messing J."/>
            <person name="Nelson A.B."/>
            <person name="Fuks G."/>
            <person name="Kavchok S."/>
            <person name="Keizer G."/>
            <person name="Linton E."/>
            <person name="Llaca V."/>
            <person name="Song R."/>
            <person name="Tanyolac B."/>
            <person name="Young S."/>
            <person name="Ho-Il K."/>
            <person name="Hahn J.H."/>
            <person name="Sangsakoo G."/>
            <person name="Vanavichit A."/>
            <person name="de Mattos Luiz.A.T."/>
            <person name="Zimmer P.D."/>
            <person name="Malone G."/>
            <person name="Dellagostin O."/>
            <person name="de Oliveira A.C."/>
            <person name="Bevan M."/>
            <person name="Bancroft I."/>
            <person name="Minx P."/>
            <person name="Cordum H."/>
            <person name="Wilson R."/>
            <person name="Cheng Z."/>
            <person name="Jin W."/>
            <person name="Jiang J."/>
            <person name="Leong S.A."/>
            <person name="Iwama H."/>
            <person name="Gojobori T."/>
            <person name="Itoh T."/>
            <person name="Niimura Y."/>
            <person name="Fujii Y."/>
            <person name="Habara T."/>
            <person name="Sakai H."/>
            <person name="Sato Y."/>
            <person name="Wilson G."/>
            <person name="Kumar K."/>
            <person name="McCouch S."/>
            <person name="Juretic N."/>
            <person name="Hoen D."/>
            <person name="Wright S."/>
            <person name="Bruskiewich R."/>
            <person name="Bureau T."/>
            <person name="Miyao A."/>
            <person name="Hirochika H."/>
            <person name="Nishikawa T."/>
            <person name="Kadowaki K."/>
            <person name="Sugiura M."/>
            <person name="Burr B."/>
            <person name="Sasaki T."/>
        </authorList>
    </citation>
    <scope>NUCLEOTIDE SEQUENCE [LARGE SCALE GENOMIC DNA]</scope>
    <source>
        <strain evidence="3">cv. Nipponbare</strain>
    </source>
</reference>
<gene>
    <name evidence="2" type="primary">P0624H09.12</name>
</gene>
<reference evidence="3" key="2">
    <citation type="journal article" date="2008" name="Nucleic Acids Res.">
        <title>The rice annotation project database (RAP-DB): 2008 update.</title>
        <authorList>
            <consortium name="The rice annotation project (RAP)"/>
        </authorList>
    </citation>
    <scope>GENOME REANNOTATION</scope>
    <source>
        <strain evidence="3">cv. Nipponbare</strain>
    </source>
</reference>
<feature type="region of interest" description="Disordered" evidence="1">
    <location>
        <begin position="58"/>
        <end position="82"/>
    </location>
</feature>
<feature type="region of interest" description="Disordered" evidence="1">
    <location>
        <begin position="1"/>
        <end position="44"/>
    </location>
</feature>
<accession>Q652G3</accession>
<evidence type="ECO:0000313" key="2">
    <source>
        <dbReference type="EMBL" id="BAD46304.1"/>
    </source>
</evidence>
<sequence length="262" mass="26492">METNLSGNDPSRCRPSPSLLPASPPPELVDGKPGRRARMAAAGPSLLALSRPGTGVATMAAGRRGRGSGTVRSRQRRGGGALRGVGGAAMGLCATPAMASPDPVAPPDLAEVTTAARRWPVAPARFVGDDGFGSAAARVVGGSSFGRPAALGGERPGASCRVVLAGGSRPAAAFAGGGDGASLFSGYSISLPPVPLDPVLPFSSGCSSNALWRCGARSILLRCSSLLRLGCFQSMLRSSLGVWLLRRSRSCLSCKLGNDDPQ</sequence>
<protein>
    <submittedName>
        <fullName evidence="2">Uncharacterized protein</fullName>
    </submittedName>
</protein>
<organism evidence="2 3">
    <name type="scientific">Oryza sativa subsp. japonica</name>
    <name type="common">Rice</name>
    <dbReference type="NCBI Taxonomy" id="39947"/>
    <lineage>
        <taxon>Eukaryota</taxon>
        <taxon>Viridiplantae</taxon>
        <taxon>Streptophyta</taxon>
        <taxon>Embryophyta</taxon>
        <taxon>Tracheophyta</taxon>
        <taxon>Spermatophyta</taxon>
        <taxon>Magnoliopsida</taxon>
        <taxon>Liliopsida</taxon>
        <taxon>Poales</taxon>
        <taxon>Poaceae</taxon>
        <taxon>BOP clade</taxon>
        <taxon>Oryzoideae</taxon>
        <taxon>Oryzeae</taxon>
        <taxon>Oryzinae</taxon>
        <taxon>Oryza</taxon>
        <taxon>Oryza sativa</taxon>
    </lineage>
</organism>
<name>Q652G3_ORYSJ</name>
<dbReference type="Proteomes" id="UP000000763">
    <property type="component" value="Chromosome 6"/>
</dbReference>
<evidence type="ECO:0000256" key="1">
    <source>
        <dbReference type="SAM" id="MobiDB-lite"/>
    </source>
</evidence>
<proteinExistence type="predicted"/>
<dbReference type="EMBL" id="AP005619">
    <property type="protein sequence ID" value="BAD46304.1"/>
    <property type="molecule type" value="Genomic_DNA"/>
</dbReference>